<name>A0A8X6QT27_NEPPI</name>
<comment type="caution">
    <text evidence="3">The sequence shown here is derived from an EMBL/GenBank/DDBJ whole genome shotgun (WGS) entry which is preliminary data.</text>
</comment>
<evidence type="ECO:0000313" key="3">
    <source>
        <dbReference type="EMBL" id="GFU29541.1"/>
    </source>
</evidence>
<reference evidence="3" key="1">
    <citation type="submission" date="2020-08" db="EMBL/GenBank/DDBJ databases">
        <title>Multicomponent nature underlies the extraordinary mechanical properties of spider dragline silk.</title>
        <authorList>
            <person name="Kono N."/>
            <person name="Nakamura H."/>
            <person name="Mori M."/>
            <person name="Yoshida Y."/>
            <person name="Ohtoshi R."/>
            <person name="Malay A.D."/>
            <person name="Moran D.A.P."/>
            <person name="Tomita M."/>
            <person name="Numata K."/>
            <person name="Arakawa K."/>
        </authorList>
    </citation>
    <scope>NUCLEOTIDE SEQUENCE</scope>
</reference>
<dbReference type="Proteomes" id="UP000887013">
    <property type="component" value="Unassembled WGS sequence"/>
</dbReference>
<keyword evidence="1" id="KW-0175">Coiled coil</keyword>
<dbReference type="AlphaFoldDB" id="A0A8X6QT27"/>
<evidence type="ECO:0000313" key="4">
    <source>
        <dbReference type="Proteomes" id="UP000887013"/>
    </source>
</evidence>
<feature type="compositionally biased region" description="Basic and acidic residues" evidence="2">
    <location>
        <begin position="115"/>
        <end position="127"/>
    </location>
</feature>
<evidence type="ECO:0000256" key="1">
    <source>
        <dbReference type="SAM" id="Coils"/>
    </source>
</evidence>
<organism evidence="3 4">
    <name type="scientific">Nephila pilipes</name>
    <name type="common">Giant wood spider</name>
    <name type="synonym">Nephila maculata</name>
    <dbReference type="NCBI Taxonomy" id="299642"/>
    <lineage>
        <taxon>Eukaryota</taxon>
        <taxon>Metazoa</taxon>
        <taxon>Ecdysozoa</taxon>
        <taxon>Arthropoda</taxon>
        <taxon>Chelicerata</taxon>
        <taxon>Arachnida</taxon>
        <taxon>Araneae</taxon>
        <taxon>Araneomorphae</taxon>
        <taxon>Entelegynae</taxon>
        <taxon>Araneoidea</taxon>
        <taxon>Nephilidae</taxon>
        <taxon>Nephila</taxon>
    </lineage>
</organism>
<proteinExistence type="predicted"/>
<gene>
    <name evidence="3" type="ORF">NPIL_351231</name>
</gene>
<feature type="region of interest" description="Disordered" evidence="2">
    <location>
        <begin position="107"/>
        <end position="127"/>
    </location>
</feature>
<evidence type="ECO:0000256" key="2">
    <source>
        <dbReference type="SAM" id="MobiDB-lite"/>
    </source>
</evidence>
<protein>
    <submittedName>
        <fullName evidence="3">Uncharacterized protein</fullName>
    </submittedName>
</protein>
<feature type="coiled-coil region" evidence="1">
    <location>
        <begin position="5"/>
        <end position="32"/>
    </location>
</feature>
<dbReference type="EMBL" id="BMAW01033286">
    <property type="protein sequence ID" value="GFU29541.1"/>
    <property type="molecule type" value="Genomic_DNA"/>
</dbReference>
<keyword evidence="4" id="KW-1185">Reference proteome</keyword>
<sequence>MPFDNTQSQRQLRILKQKMEEVREKWKRQRTKWKTCTEIEDGRPKDLPQEFHIRRNGDSIVQHVDGGHVPSSYYVKVGETLWIPNQEFTILTMSYIALPTIKKRKQRYQKLHHSSKIERRDSPMDSQ</sequence>
<accession>A0A8X6QT27</accession>